<gene>
    <name evidence="1" type="ORF">MEUPH1_LOCUS28630</name>
</gene>
<comment type="caution">
    <text evidence="1">The sequence shown here is derived from an EMBL/GenBank/DDBJ whole genome shotgun (WGS) entry which is preliminary data.</text>
</comment>
<reference evidence="1 2" key="1">
    <citation type="submission" date="2023-01" db="EMBL/GenBank/DDBJ databases">
        <authorList>
            <person name="Whitehead M."/>
        </authorList>
    </citation>
    <scope>NUCLEOTIDE SEQUENCE [LARGE SCALE GENOMIC DNA]</scope>
</reference>
<dbReference type="Proteomes" id="UP001160148">
    <property type="component" value="Unassembled WGS sequence"/>
</dbReference>
<proteinExistence type="predicted"/>
<name>A0AAV0Y2F2_9HEMI</name>
<dbReference type="AlphaFoldDB" id="A0AAV0Y2F2"/>
<organism evidence="1 2">
    <name type="scientific">Macrosiphum euphorbiae</name>
    <name type="common">potato aphid</name>
    <dbReference type="NCBI Taxonomy" id="13131"/>
    <lineage>
        <taxon>Eukaryota</taxon>
        <taxon>Metazoa</taxon>
        <taxon>Ecdysozoa</taxon>
        <taxon>Arthropoda</taxon>
        <taxon>Hexapoda</taxon>
        <taxon>Insecta</taxon>
        <taxon>Pterygota</taxon>
        <taxon>Neoptera</taxon>
        <taxon>Paraneoptera</taxon>
        <taxon>Hemiptera</taxon>
        <taxon>Sternorrhyncha</taxon>
        <taxon>Aphidomorpha</taxon>
        <taxon>Aphidoidea</taxon>
        <taxon>Aphididae</taxon>
        <taxon>Macrosiphini</taxon>
        <taxon>Macrosiphum</taxon>
    </lineage>
</organism>
<keyword evidence="2" id="KW-1185">Reference proteome</keyword>
<protein>
    <submittedName>
        <fullName evidence="1">Uncharacterized protein</fullName>
    </submittedName>
</protein>
<accession>A0AAV0Y2F2</accession>
<dbReference type="EMBL" id="CARXXK010001262">
    <property type="protein sequence ID" value="CAI6375089.1"/>
    <property type="molecule type" value="Genomic_DNA"/>
</dbReference>
<evidence type="ECO:0000313" key="1">
    <source>
        <dbReference type="EMBL" id="CAI6375089.1"/>
    </source>
</evidence>
<sequence>MAGYTNKFFKYWYNSSIIEDYLTILTNENPTSHFFSVDFLKKYCEGLKGKMGQKTHPGHGLAIVSHQRGKSLDHDCGIP</sequence>
<evidence type="ECO:0000313" key="2">
    <source>
        <dbReference type="Proteomes" id="UP001160148"/>
    </source>
</evidence>